<reference evidence="2 3" key="1">
    <citation type="journal article" date="2019" name="Commun. Biol.">
        <title>The bagworm genome reveals a unique fibroin gene that provides high tensile strength.</title>
        <authorList>
            <person name="Kono N."/>
            <person name="Nakamura H."/>
            <person name="Ohtoshi R."/>
            <person name="Tomita M."/>
            <person name="Numata K."/>
            <person name="Arakawa K."/>
        </authorList>
    </citation>
    <scope>NUCLEOTIDE SEQUENCE [LARGE SCALE GENOMIC DNA]</scope>
</reference>
<sequence length="102" mass="11362">MIALTLCRFTKTPPNPLSAAGRPAVGPPAARVGHLNYLENLFRVPHENRKNEKFPCSVGKPPTLARCGSGAANDRRHRRDDNARDRPLDVFCDTQRMIQVKS</sequence>
<feature type="compositionally biased region" description="Basic and acidic residues" evidence="1">
    <location>
        <begin position="79"/>
        <end position="88"/>
    </location>
</feature>
<organism evidence="2 3">
    <name type="scientific">Eumeta variegata</name>
    <name type="common">Bagworm moth</name>
    <name type="synonym">Eumeta japonica</name>
    <dbReference type="NCBI Taxonomy" id="151549"/>
    <lineage>
        <taxon>Eukaryota</taxon>
        <taxon>Metazoa</taxon>
        <taxon>Ecdysozoa</taxon>
        <taxon>Arthropoda</taxon>
        <taxon>Hexapoda</taxon>
        <taxon>Insecta</taxon>
        <taxon>Pterygota</taxon>
        <taxon>Neoptera</taxon>
        <taxon>Endopterygota</taxon>
        <taxon>Lepidoptera</taxon>
        <taxon>Glossata</taxon>
        <taxon>Ditrysia</taxon>
        <taxon>Tineoidea</taxon>
        <taxon>Psychidae</taxon>
        <taxon>Oiketicinae</taxon>
        <taxon>Eumeta</taxon>
    </lineage>
</organism>
<gene>
    <name evidence="2" type="ORF">EVAR_13071_1</name>
</gene>
<keyword evidence="3" id="KW-1185">Reference proteome</keyword>
<dbReference type="Proteomes" id="UP000299102">
    <property type="component" value="Unassembled WGS sequence"/>
</dbReference>
<dbReference type="AlphaFoldDB" id="A0A4C2A8W5"/>
<comment type="caution">
    <text evidence="2">The sequence shown here is derived from an EMBL/GenBank/DDBJ whole genome shotgun (WGS) entry which is preliminary data.</text>
</comment>
<accession>A0A4C2A8W5</accession>
<name>A0A4C2A8W5_EUMVA</name>
<feature type="region of interest" description="Disordered" evidence="1">
    <location>
        <begin position="65"/>
        <end position="88"/>
    </location>
</feature>
<evidence type="ECO:0000313" key="3">
    <source>
        <dbReference type="Proteomes" id="UP000299102"/>
    </source>
</evidence>
<evidence type="ECO:0000313" key="2">
    <source>
        <dbReference type="EMBL" id="GBP95644.1"/>
    </source>
</evidence>
<dbReference type="EMBL" id="BGZK01002664">
    <property type="protein sequence ID" value="GBP95644.1"/>
    <property type="molecule type" value="Genomic_DNA"/>
</dbReference>
<proteinExistence type="predicted"/>
<evidence type="ECO:0000256" key="1">
    <source>
        <dbReference type="SAM" id="MobiDB-lite"/>
    </source>
</evidence>
<protein>
    <submittedName>
        <fullName evidence="2">Uncharacterized protein</fullName>
    </submittedName>
</protein>